<dbReference type="GO" id="GO:0034335">
    <property type="term" value="F:DNA negative supercoiling activity"/>
    <property type="evidence" value="ECO:0007669"/>
    <property type="project" value="UniProtKB-ARBA"/>
</dbReference>
<reference evidence="10 11" key="1">
    <citation type="submission" date="2012-04" db="EMBL/GenBank/DDBJ databases">
        <authorList>
            <person name="Genoscope - CEA"/>
        </authorList>
    </citation>
    <scope>NUCLEOTIDE SEQUENCE [LARGE SCALE GENOMIC DNA]</scope>
    <source>
        <strain evidence="10 11">9808</strain>
    </source>
</reference>
<evidence type="ECO:0000256" key="8">
    <source>
        <dbReference type="SAM" id="MobiDB-lite"/>
    </source>
</evidence>
<feature type="compositionally biased region" description="Basic and acidic residues" evidence="8">
    <location>
        <begin position="520"/>
        <end position="551"/>
    </location>
</feature>
<dbReference type="NCBIfam" id="NF004044">
    <property type="entry name" value="PRK05561.1"/>
    <property type="match status" value="1"/>
</dbReference>
<dbReference type="GO" id="GO:0003677">
    <property type="term" value="F:DNA binding"/>
    <property type="evidence" value="ECO:0007669"/>
    <property type="project" value="UniProtKB-UniRule"/>
</dbReference>
<dbReference type="HOGENOM" id="CLU_002977_6_1_3"/>
<comment type="similarity">
    <text evidence="2">Belongs to the type II topoisomerase GyrA/ParC subunit family.</text>
</comment>
<dbReference type="EMBL" id="CAIN01000230">
    <property type="protein sequence ID" value="CCI26269.1"/>
    <property type="molecule type" value="Genomic_DNA"/>
</dbReference>
<dbReference type="CDD" id="cd00187">
    <property type="entry name" value="TOP4c"/>
    <property type="match status" value="1"/>
</dbReference>
<dbReference type="Pfam" id="PF03989">
    <property type="entry name" value="DNA_gyraseA_C"/>
    <property type="match status" value="3"/>
</dbReference>
<proteinExistence type="inferred from homology"/>
<dbReference type="GO" id="GO:0006265">
    <property type="term" value="P:DNA topological change"/>
    <property type="evidence" value="ECO:0007669"/>
    <property type="project" value="UniProtKB-UniRule"/>
</dbReference>
<dbReference type="InterPro" id="IPR035516">
    <property type="entry name" value="Gyrase/topoIV_suA_C"/>
</dbReference>
<dbReference type="Gene3D" id="1.10.268.10">
    <property type="entry name" value="Topoisomerase, domain 3"/>
    <property type="match status" value="1"/>
</dbReference>
<dbReference type="Pfam" id="PF00521">
    <property type="entry name" value="DNA_topoisoIV"/>
    <property type="match status" value="1"/>
</dbReference>
<feature type="compositionally biased region" description="Basic and acidic residues" evidence="8">
    <location>
        <begin position="608"/>
        <end position="623"/>
    </location>
</feature>
<dbReference type="SUPFAM" id="SSF101904">
    <property type="entry name" value="GyrA/ParC C-terminal domain-like"/>
    <property type="match status" value="1"/>
</dbReference>
<evidence type="ECO:0000256" key="7">
    <source>
        <dbReference type="PROSITE-ProRule" id="PRU01384"/>
    </source>
</evidence>
<dbReference type="RefSeq" id="WP_002794544.1">
    <property type="nucleotide sequence ID" value="NZ_HE973594.1"/>
</dbReference>
<dbReference type="InterPro" id="IPR013758">
    <property type="entry name" value="Topo_IIA_A/C_ab"/>
</dbReference>
<sequence length="933" mass="103554">MAKQLDFLASGQIIPTALHQEMERSYLEYAMSVIVGRALPDVRDGLKPVHRRILYAMHELGLTPDRPFRKCARVVGDVLGKYHPHGDQSVYEALVRMVQDFSSRYPLLSGHGNFGSIDNDPPAAMRYTETRLAGIGDQAVLGGISEAIVNFSSNFDNSQQEPVVLPAQLPILILNGCSGIAVGMATNIPPHNLGEVVEGLIALIDNPDLSEEKLVEIIPGPDFPTGGEILDDTGIREAYRTGRGIIPVRGVAKTETIIIEGKRRRERTAIVVTELPFQVNKAAWIEKIAELVNLGKLEGIADIRDESNREGIRVVIELKRESQPQQVLAALYQQTALQTNFGAIILALVDNQPQQLSLKQVLQEFLRFRETTLTRQYGDELQQASDRLHLVEGLLLALQNIDRVVDILKNAPDGTTAKYRFQAELGISDPQADSILAMPLRRLTGLERQKLETEATELQTKIQQLETLLHNRQEFLKSLKKELRSLKKKFADSRRTKIRTGKSGDRRQETGDGKQQAAGKKLDSVVKKQETGDRRQETAGKKQDSVVKKQETVPMKKFSPPEMKEVSLPTPHTPHPTPHTPHPTPHTHTHTHTPHPTPTPTPTPSLKSEVKKQDNKVKKKPESENAPSLSLFTPQEPPENAILLLDAEDKISWTTPEERAPDRGLIIYQQAIEKRENFLVILDNAKAYPITTREVPPQANQPVLISSLLTKTAQKESEAVLNQFFLTEPQKNQELLLLSQQGRIKRLPINELEGVGSRGLSLMKLKEDDRLYAAIFTHEGLDLAIATSSGRVLRYPVREELLPIMGKSAQGLAILRLRYGEHLAGCVSLPHRENLLLISGLGYGKRLAIENLRLSQLGDLGSPALQFVNKQDSLAAMVAARAGSIVLLSTNQNRKLPLEVETVTVTGKDGTGSQLVKLNPAEKIIKVQLLHHL</sequence>
<evidence type="ECO:0000256" key="4">
    <source>
        <dbReference type="ARBA" id="ARBA00023029"/>
    </source>
</evidence>
<feature type="domain" description="Topo IIA-type catalytic" evidence="9">
    <location>
        <begin position="39"/>
        <end position="511"/>
    </location>
</feature>
<dbReference type="Gene3D" id="3.30.1360.40">
    <property type="match status" value="1"/>
</dbReference>
<dbReference type="GO" id="GO:0005737">
    <property type="term" value="C:cytoplasm"/>
    <property type="evidence" value="ECO:0007669"/>
    <property type="project" value="TreeGrafter"/>
</dbReference>
<name>I4HW45_MICAE</name>
<evidence type="ECO:0000256" key="5">
    <source>
        <dbReference type="ARBA" id="ARBA00023125"/>
    </source>
</evidence>
<dbReference type="InterPro" id="IPR013760">
    <property type="entry name" value="Topo_IIA-like_dom_sf"/>
</dbReference>
<comment type="catalytic activity">
    <reaction evidence="1 7">
        <text>ATP-dependent breakage, passage and rejoining of double-stranded DNA.</text>
        <dbReference type="EC" id="5.6.2.2"/>
    </reaction>
</comment>
<feature type="region of interest" description="Disordered" evidence="8">
    <location>
        <begin position="490"/>
        <end position="635"/>
    </location>
</feature>
<accession>I4HW45</accession>
<dbReference type="EC" id="5.6.2.2" evidence="3"/>
<evidence type="ECO:0000259" key="9">
    <source>
        <dbReference type="PROSITE" id="PS52040"/>
    </source>
</evidence>
<dbReference type="PANTHER" id="PTHR43493">
    <property type="entry name" value="DNA GYRASE/TOPOISOMERASE SUBUNIT A"/>
    <property type="match status" value="1"/>
</dbReference>
<feature type="compositionally biased region" description="Basic and acidic residues" evidence="8">
    <location>
        <begin position="502"/>
        <end position="512"/>
    </location>
</feature>
<dbReference type="FunFam" id="3.30.1360.40:FF:000002">
    <property type="entry name" value="DNA gyrase subunit A"/>
    <property type="match status" value="1"/>
</dbReference>
<evidence type="ECO:0000313" key="10">
    <source>
        <dbReference type="EMBL" id="CCI26269.1"/>
    </source>
</evidence>
<dbReference type="InterPro" id="IPR050220">
    <property type="entry name" value="Type_II_DNA_Topoisomerases"/>
</dbReference>
<evidence type="ECO:0000256" key="1">
    <source>
        <dbReference type="ARBA" id="ARBA00000185"/>
    </source>
</evidence>
<dbReference type="GO" id="GO:0009330">
    <property type="term" value="C:DNA topoisomerase type II (double strand cut, ATP-hydrolyzing) complex"/>
    <property type="evidence" value="ECO:0007669"/>
    <property type="project" value="TreeGrafter"/>
</dbReference>
<organism evidence="10 11">
    <name type="scientific">Microcystis aeruginosa PCC 9808</name>
    <dbReference type="NCBI Taxonomy" id="1160284"/>
    <lineage>
        <taxon>Bacteria</taxon>
        <taxon>Bacillati</taxon>
        <taxon>Cyanobacteriota</taxon>
        <taxon>Cyanophyceae</taxon>
        <taxon>Oscillatoriophycideae</taxon>
        <taxon>Chroococcales</taxon>
        <taxon>Microcystaceae</taxon>
        <taxon>Microcystis</taxon>
    </lineage>
</organism>
<evidence type="ECO:0000256" key="6">
    <source>
        <dbReference type="ARBA" id="ARBA00023235"/>
    </source>
</evidence>
<dbReference type="Gene3D" id="3.90.199.10">
    <property type="entry name" value="Topoisomerase II, domain 5"/>
    <property type="match status" value="1"/>
</dbReference>
<feature type="compositionally biased region" description="Pro residues" evidence="8">
    <location>
        <begin position="571"/>
        <end position="584"/>
    </location>
</feature>
<evidence type="ECO:0000256" key="3">
    <source>
        <dbReference type="ARBA" id="ARBA00012895"/>
    </source>
</evidence>
<comment type="caution">
    <text evidence="10">The sequence shown here is derived from an EMBL/GenBank/DDBJ whole genome shotgun (WGS) entry which is preliminary data.</text>
</comment>
<dbReference type="InterPro" id="IPR013757">
    <property type="entry name" value="Topo_IIA_A_a_sf"/>
</dbReference>
<dbReference type="InterPro" id="IPR006691">
    <property type="entry name" value="GyrA/parC_rep"/>
</dbReference>
<dbReference type="PANTHER" id="PTHR43493:SF5">
    <property type="entry name" value="DNA GYRASE SUBUNIT A, CHLOROPLASTIC_MITOCHONDRIAL"/>
    <property type="match status" value="1"/>
</dbReference>
<dbReference type="Proteomes" id="UP000005291">
    <property type="component" value="Unassembled WGS sequence"/>
</dbReference>
<dbReference type="InterPro" id="IPR002205">
    <property type="entry name" value="Topo_IIA_dom_A"/>
</dbReference>
<dbReference type="PROSITE" id="PS52040">
    <property type="entry name" value="TOPO_IIA"/>
    <property type="match status" value="1"/>
</dbReference>
<protein>
    <recommendedName>
        <fullName evidence="3">DNA topoisomerase (ATP-hydrolyzing)</fullName>
        <ecNumber evidence="3">5.6.2.2</ecNumber>
    </recommendedName>
</protein>
<dbReference type="FunFam" id="1.10.268.10:FF:000001">
    <property type="entry name" value="DNA gyrase subunit A"/>
    <property type="match status" value="1"/>
</dbReference>
<feature type="active site" description="O-(5'-phospho-DNA)-tyrosine intermediate" evidence="7">
    <location>
        <position position="127"/>
    </location>
</feature>
<dbReference type="SUPFAM" id="SSF56719">
    <property type="entry name" value="Type II DNA topoisomerase"/>
    <property type="match status" value="1"/>
</dbReference>
<evidence type="ECO:0000313" key="11">
    <source>
        <dbReference type="Proteomes" id="UP000005291"/>
    </source>
</evidence>
<gene>
    <name evidence="10" type="primary">parC</name>
    <name evidence="10" type="ORF">MICAG_3050031</name>
</gene>
<dbReference type="Gene3D" id="2.120.10.90">
    <property type="entry name" value="DNA gyrase/topoisomerase IV, subunit A, C-terminal"/>
    <property type="match status" value="1"/>
</dbReference>
<keyword evidence="5 7" id="KW-0238">DNA-binding</keyword>
<dbReference type="SMART" id="SM00434">
    <property type="entry name" value="TOP4c"/>
    <property type="match status" value="1"/>
</dbReference>
<dbReference type="AlphaFoldDB" id="I4HW45"/>
<evidence type="ECO:0000256" key="2">
    <source>
        <dbReference type="ARBA" id="ARBA00008263"/>
    </source>
</evidence>
<keyword evidence="6 7" id="KW-0413">Isomerase</keyword>
<keyword evidence="4 7" id="KW-0799">Topoisomerase</keyword>
<dbReference type="GO" id="GO:0005524">
    <property type="term" value="F:ATP binding"/>
    <property type="evidence" value="ECO:0007669"/>
    <property type="project" value="InterPro"/>
</dbReference>